<evidence type="ECO:0008006" key="3">
    <source>
        <dbReference type="Google" id="ProtNLM"/>
    </source>
</evidence>
<reference evidence="1 2" key="1">
    <citation type="submission" date="2016-10" db="EMBL/GenBank/DDBJ databases">
        <authorList>
            <person name="de Groot N.N."/>
        </authorList>
    </citation>
    <scope>NUCLEOTIDE SEQUENCE [LARGE SCALE GENOMIC DNA]</scope>
    <source>
        <strain evidence="1 2">DSM 22220</strain>
    </source>
</reference>
<dbReference type="RefSeq" id="WP_090520446.1">
    <property type="nucleotide sequence ID" value="NZ_FNAH01000001.1"/>
</dbReference>
<dbReference type="Proteomes" id="UP000199344">
    <property type="component" value="Unassembled WGS sequence"/>
</dbReference>
<name>A0A1G6U3Y1_9RHOB</name>
<dbReference type="AlphaFoldDB" id="A0A1G6U3Y1"/>
<evidence type="ECO:0000313" key="2">
    <source>
        <dbReference type="Proteomes" id="UP000199344"/>
    </source>
</evidence>
<keyword evidence="2" id="KW-1185">Reference proteome</keyword>
<evidence type="ECO:0000313" key="1">
    <source>
        <dbReference type="EMBL" id="SDD35904.1"/>
    </source>
</evidence>
<dbReference type="OrthoDB" id="5465390at2"/>
<dbReference type="Pfam" id="PF01177">
    <property type="entry name" value="Asp_Glu_race"/>
    <property type="match status" value="1"/>
</dbReference>
<dbReference type="InterPro" id="IPR015942">
    <property type="entry name" value="Asp/Glu/hydantoin_racemase"/>
</dbReference>
<organism evidence="1 2">
    <name type="scientific">Paracoccus isoporae</name>
    <dbReference type="NCBI Taxonomy" id="591205"/>
    <lineage>
        <taxon>Bacteria</taxon>
        <taxon>Pseudomonadati</taxon>
        <taxon>Pseudomonadota</taxon>
        <taxon>Alphaproteobacteria</taxon>
        <taxon>Rhodobacterales</taxon>
        <taxon>Paracoccaceae</taxon>
        <taxon>Paracoccus</taxon>
    </lineage>
</organism>
<dbReference type="EMBL" id="FNAH01000001">
    <property type="protein sequence ID" value="SDD35904.1"/>
    <property type="molecule type" value="Genomic_DNA"/>
</dbReference>
<accession>A0A1G6U3Y1</accession>
<protein>
    <recommendedName>
        <fullName evidence="3">Aspartate/glutamate racemase</fullName>
    </recommendedName>
</protein>
<sequence length="226" mass="23736">MSGFIGVLALDTAFPRIPGDAGHPDSYHLPARIRLVEGAGSPEIVRDSPPDPGLVQRFAEAARGLEAEGAVLITSTCGFLISVQQVIARRVSVPVLLSGLSLAPLMLSLAPHRPVGVLTAAADRLGPATLRAAGLAADRLRVAGLENVPLFSETFLVPKHAQRRSFSRDAMERAVVQAGRSLLAQTPEISAVVLECGNLPPYAPALRRALNRPVVSVLDGARLLTG</sequence>
<dbReference type="STRING" id="591205.SAMN05421538_101450"/>
<gene>
    <name evidence="1" type="ORF">SAMN05421538_101450</name>
</gene>
<proteinExistence type="predicted"/>